<dbReference type="InterPro" id="IPR001138">
    <property type="entry name" value="Zn2Cys6_DnaBD"/>
</dbReference>
<dbReference type="GO" id="GO:0008270">
    <property type="term" value="F:zinc ion binding"/>
    <property type="evidence" value="ECO:0007669"/>
    <property type="project" value="InterPro"/>
</dbReference>
<evidence type="ECO:0000259" key="8">
    <source>
        <dbReference type="PROSITE" id="PS50048"/>
    </source>
</evidence>
<evidence type="ECO:0000256" key="2">
    <source>
        <dbReference type="ARBA" id="ARBA00022833"/>
    </source>
</evidence>
<dbReference type="Pfam" id="PF00172">
    <property type="entry name" value="Zn_clus"/>
    <property type="match status" value="1"/>
</dbReference>
<keyword evidence="6" id="KW-0539">Nucleus</keyword>
<feature type="region of interest" description="Disordered" evidence="7">
    <location>
        <begin position="67"/>
        <end position="116"/>
    </location>
</feature>
<dbReference type="SMART" id="SM00066">
    <property type="entry name" value="GAL4"/>
    <property type="match status" value="1"/>
</dbReference>
<feature type="domain" description="Zn(2)-C6 fungal-type" evidence="8">
    <location>
        <begin position="15"/>
        <end position="46"/>
    </location>
</feature>
<dbReference type="InterPro" id="IPR036864">
    <property type="entry name" value="Zn2-C6_fun-type_DNA-bd_sf"/>
</dbReference>
<dbReference type="GeneID" id="41976321"/>
<dbReference type="RefSeq" id="XP_030991563.1">
    <property type="nucleotide sequence ID" value="XM_031143776.1"/>
</dbReference>
<evidence type="ECO:0000313" key="10">
    <source>
        <dbReference type="Proteomes" id="UP000319257"/>
    </source>
</evidence>
<feature type="compositionally biased region" description="Polar residues" evidence="7">
    <location>
        <begin position="74"/>
        <end position="115"/>
    </location>
</feature>
<comment type="caution">
    <text evidence="9">The sequence shown here is derived from an EMBL/GenBank/DDBJ whole genome shotgun (WGS) entry which is preliminary data.</text>
</comment>
<sequence length="711" mass="79237">MAKTEPKRQHRLWLSCRGCRARKVKCDRARPCHRCVKVGKAAQCHYDLPTDTDDGTALGQFVFAVQAPERTPNKTRTSAGDTAPQISSISGRNPTATLAGSSSSQATAPEASSTEVGPVGPLQLLWHGSRSVDVYVEPLGGQKDFAPKEVIFGENDGTVYWGRGHETNFVPRITDAARLLLEPDQEDNVATLYQVERSSRPGDTVPIRIHDPELRALLPEREATDRLVDVYVKTFESYYKIIHVPTFRKEYAALWDPDPVVSSSGPPTFLAQLLSVCAIGSGLDGASASQSQTARQWIEAVRLWLFKQDPRTQMTLGHMQAHLLMLVAGDVHWIKIDRSWVSSGMLVRNAISAGLHREPSDFTRVSPFHAELRRRLWYSILEFDLQACFAKGRTPLVRKDDYDCLPPSDMQDDDLIGNITAAQVEAAQTSSKATLPLFIRLAKSLSLRTDVCRLVNGINLTADYGQVLKLDAELKTFLGQVATAIHQEANHCKRILLTILIRRATIALHAPFVTRTLQDPRYLYSRQVCVEMSTTILTEALSMINESGVFATINNVCRCEISNSVFLVCHELLTRAVERRRRLAFVLPQSGSQEQVLVDLVERTAQATTAICKPDIVSQRTCAWMQLSAELSKAAAGDEAMTATSMKEAIERSIQAYRASIQQTAPDKARGSCVVDDSYLHWTNLFENTVDEDYFNMFLNINNFEDIDPWI</sequence>
<evidence type="ECO:0000313" key="9">
    <source>
        <dbReference type="EMBL" id="TPX09852.1"/>
    </source>
</evidence>
<protein>
    <recommendedName>
        <fullName evidence="8">Zn(2)-C6 fungal-type domain-containing protein</fullName>
    </recommendedName>
</protein>
<dbReference type="Gene3D" id="4.10.240.10">
    <property type="entry name" value="Zn(2)-C6 fungal-type DNA-binding domain"/>
    <property type="match status" value="1"/>
</dbReference>
<keyword evidence="5" id="KW-0804">Transcription</keyword>
<dbReference type="Proteomes" id="UP000319257">
    <property type="component" value="Unassembled WGS sequence"/>
</dbReference>
<gene>
    <name evidence="9" type="ORF">E0L32_008874</name>
</gene>
<evidence type="ECO:0000256" key="4">
    <source>
        <dbReference type="ARBA" id="ARBA00023125"/>
    </source>
</evidence>
<dbReference type="Pfam" id="PF04082">
    <property type="entry name" value="Fungal_trans"/>
    <property type="match status" value="1"/>
</dbReference>
<dbReference type="InterPro" id="IPR051430">
    <property type="entry name" value="Fungal_TF_Env_Response"/>
</dbReference>
<dbReference type="OrthoDB" id="4236860at2759"/>
<dbReference type="SUPFAM" id="SSF57701">
    <property type="entry name" value="Zn2/Cys6 DNA-binding domain"/>
    <property type="match status" value="1"/>
</dbReference>
<proteinExistence type="predicted"/>
<dbReference type="CDD" id="cd12148">
    <property type="entry name" value="fungal_TF_MHR"/>
    <property type="match status" value="1"/>
</dbReference>
<evidence type="ECO:0000256" key="6">
    <source>
        <dbReference type="ARBA" id="ARBA00023242"/>
    </source>
</evidence>
<dbReference type="PANTHER" id="PTHR31944">
    <property type="entry name" value="HEME-RESPONSIVE ZINC FINGER TRANSCRIPTION FACTOR HAP1"/>
    <property type="match status" value="1"/>
</dbReference>
<dbReference type="EMBL" id="SKBQ01000061">
    <property type="protein sequence ID" value="TPX09852.1"/>
    <property type="molecule type" value="Genomic_DNA"/>
</dbReference>
<keyword evidence="10" id="KW-1185">Reference proteome</keyword>
<keyword evidence="3" id="KW-0805">Transcription regulation</keyword>
<dbReference type="PROSITE" id="PS50048">
    <property type="entry name" value="ZN2_CY6_FUNGAL_2"/>
    <property type="match status" value="1"/>
</dbReference>
<accession>A0A507AK19</accession>
<dbReference type="InterPro" id="IPR007219">
    <property type="entry name" value="XnlR_reg_dom"/>
</dbReference>
<name>A0A507AK19_9PEZI</name>
<evidence type="ECO:0000256" key="7">
    <source>
        <dbReference type="SAM" id="MobiDB-lite"/>
    </source>
</evidence>
<dbReference type="GO" id="GO:0006351">
    <property type="term" value="P:DNA-templated transcription"/>
    <property type="evidence" value="ECO:0007669"/>
    <property type="project" value="InterPro"/>
</dbReference>
<evidence type="ECO:0000256" key="5">
    <source>
        <dbReference type="ARBA" id="ARBA00023163"/>
    </source>
</evidence>
<dbReference type="AlphaFoldDB" id="A0A507AK19"/>
<reference evidence="9 10" key="1">
    <citation type="submission" date="2019-06" db="EMBL/GenBank/DDBJ databases">
        <title>Draft genome sequence of the filamentous fungus Phialemoniopsis curvata isolated from diesel fuel.</title>
        <authorList>
            <person name="Varaljay V.A."/>
            <person name="Lyon W.J."/>
            <person name="Crouch A.L."/>
            <person name="Drake C.E."/>
            <person name="Hollomon J.M."/>
            <person name="Nadeau L.J."/>
            <person name="Nunn H.S."/>
            <person name="Stevenson B.S."/>
            <person name="Bojanowski C.L."/>
            <person name="Crookes-Goodson W.J."/>
        </authorList>
    </citation>
    <scope>NUCLEOTIDE SEQUENCE [LARGE SCALE GENOMIC DNA]</scope>
    <source>
        <strain evidence="9 10">D216</strain>
    </source>
</reference>
<organism evidence="9 10">
    <name type="scientific">Thyridium curvatum</name>
    <dbReference type="NCBI Taxonomy" id="1093900"/>
    <lineage>
        <taxon>Eukaryota</taxon>
        <taxon>Fungi</taxon>
        <taxon>Dikarya</taxon>
        <taxon>Ascomycota</taxon>
        <taxon>Pezizomycotina</taxon>
        <taxon>Sordariomycetes</taxon>
        <taxon>Sordariomycetidae</taxon>
        <taxon>Thyridiales</taxon>
        <taxon>Thyridiaceae</taxon>
        <taxon>Thyridium</taxon>
    </lineage>
</organism>
<dbReference type="PROSITE" id="PS00463">
    <property type="entry name" value="ZN2_CY6_FUNGAL_1"/>
    <property type="match status" value="1"/>
</dbReference>
<evidence type="ECO:0000256" key="1">
    <source>
        <dbReference type="ARBA" id="ARBA00022723"/>
    </source>
</evidence>
<dbReference type="GO" id="GO:0001228">
    <property type="term" value="F:DNA-binding transcription activator activity, RNA polymerase II-specific"/>
    <property type="evidence" value="ECO:0007669"/>
    <property type="project" value="TreeGrafter"/>
</dbReference>
<keyword evidence="4" id="KW-0238">DNA-binding</keyword>
<dbReference type="InParanoid" id="A0A507AK19"/>
<dbReference type="GO" id="GO:0005634">
    <property type="term" value="C:nucleus"/>
    <property type="evidence" value="ECO:0007669"/>
    <property type="project" value="TreeGrafter"/>
</dbReference>
<evidence type="ECO:0000256" key="3">
    <source>
        <dbReference type="ARBA" id="ARBA00023015"/>
    </source>
</evidence>
<dbReference type="SMART" id="SM00906">
    <property type="entry name" value="Fungal_trans"/>
    <property type="match status" value="1"/>
</dbReference>
<keyword evidence="1" id="KW-0479">Metal-binding</keyword>
<dbReference type="PANTHER" id="PTHR31944:SF131">
    <property type="entry name" value="HEME-RESPONSIVE ZINC FINGER TRANSCRIPTION FACTOR HAP1"/>
    <property type="match status" value="1"/>
</dbReference>
<keyword evidence="2" id="KW-0862">Zinc</keyword>
<dbReference type="CDD" id="cd00067">
    <property type="entry name" value="GAL4"/>
    <property type="match status" value="1"/>
</dbReference>
<dbReference type="GO" id="GO:0000978">
    <property type="term" value="F:RNA polymerase II cis-regulatory region sequence-specific DNA binding"/>
    <property type="evidence" value="ECO:0007669"/>
    <property type="project" value="TreeGrafter"/>
</dbReference>